<sequence>MGAEETFNAFFGELEKRGMFEEVFVTGTFCMGPCDKGPTVVVYPEGVWYGQVKPGDVTEIFDKHLVGGELVERLKIM</sequence>
<gene>
    <name evidence="1" type="ORF">MAIT1_00944</name>
</gene>
<dbReference type="InterPro" id="IPR036249">
    <property type="entry name" value="Thioredoxin-like_sf"/>
</dbReference>
<dbReference type="EMBL" id="LVJN01000021">
    <property type="protein sequence ID" value="OSM00427.1"/>
    <property type="molecule type" value="Genomic_DNA"/>
</dbReference>
<proteinExistence type="predicted"/>
<organism evidence="1 2">
    <name type="scientific">Magnetofaba australis IT-1</name>
    <dbReference type="NCBI Taxonomy" id="1434232"/>
    <lineage>
        <taxon>Bacteria</taxon>
        <taxon>Pseudomonadati</taxon>
        <taxon>Pseudomonadota</taxon>
        <taxon>Magnetococcia</taxon>
        <taxon>Magnetococcales</taxon>
        <taxon>Magnetococcaceae</taxon>
        <taxon>Magnetofaba</taxon>
    </lineage>
</organism>
<evidence type="ECO:0000313" key="2">
    <source>
        <dbReference type="Proteomes" id="UP000194003"/>
    </source>
</evidence>
<accession>A0A1Y2JZU0</accession>
<evidence type="ECO:0000313" key="1">
    <source>
        <dbReference type="EMBL" id="OSM00427.1"/>
    </source>
</evidence>
<dbReference type="CDD" id="cd02980">
    <property type="entry name" value="TRX_Fd_family"/>
    <property type="match status" value="1"/>
</dbReference>
<keyword evidence="2" id="KW-1185">Reference proteome</keyword>
<protein>
    <submittedName>
        <fullName evidence="1">Putative ferredoxin 2Fe-2S</fullName>
    </submittedName>
</protein>
<comment type="caution">
    <text evidence="1">The sequence shown here is derived from an EMBL/GenBank/DDBJ whole genome shotgun (WGS) entry which is preliminary data.</text>
</comment>
<dbReference type="Gene3D" id="3.40.30.10">
    <property type="entry name" value="Glutaredoxin"/>
    <property type="match status" value="1"/>
</dbReference>
<dbReference type="AlphaFoldDB" id="A0A1Y2JZU0"/>
<dbReference type="SUPFAM" id="SSF52833">
    <property type="entry name" value="Thioredoxin-like"/>
    <property type="match status" value="1"/>
</dbReference>
<name>A0A1Y2JZU0_9PROT</name>
<dbReference type="Proteomes" id="UP000194003">
    <property type="component" value="Unassembled WGS sequence"/>
</dbReference>
<dbReference type="STRING" id="1434232.MAIT1_00944"/>
<reference evidence="1 2" key="1">
    <citation type="journal article" date="2016" name="BMC Genomics">
        <title>Combined genomic and structural analyses of a cultured magnetotactic bacterium reveals its niche adaptation to a dynamic environment.</title>
        <authorList>
            <person name="Araujo A.C."/>
            <person name="Morillo V."/>
            <person name="Cypriano J."/>
            <person name="Teixeira L.C."/>
            <person name="Leao P."/>
            <person name="Lyra S."/>
            <person name="Almeida L.G."/>
            <person name="Bazylinski D.A."/>
            <person name="Vasconcellos A.T."/>
            <person name="Abreu F."/>
            <person name="Lins U."/>
        </authorList>
    </citation>
    <scope>NUCLEOTIDE SEQUENCE [LARGE SCALE GENOMIC DNA]</scope>
    <source>
        <strain evidence="1 2">IT-1</strain>
    </source>
</reference>